<name>A0ABV0MS10_9TELE</name>
<feature type="transmembrane region" description="Helical" evidence="8">
    <location>
        <begin position="26"/>
        <end position="45"/>
    </location>
</feature>
<evidence type="ECO:0000256" key="6">
    <source>
        <dbReference type="ARBA" id="ARBA00023065"/>
    </source>
</evidence>
<keyword evidence="10" id="KW-1185">Reference proteome</keyword>
<feature type="compositionally biased region" description="Polar residues" evidence="7">
    <location>
        <begin position="8"/>
        <end position="23"/>
    </location>
</feature>
<dbReference type="PANTHER" id="PTHR46531:SF1">
    <property type="entry name" value="ZINC TRANSPORTER 6"/>
    <property type="match status" value="1"/>
</dbReference>
<comment type="similarity">
    <text evidence="2">Belongs to the cation diffusion facilitator (CDF) transporter (TC 2.A.4) family. SLC30A subfamily.</text>
</comment>
<accession>A0ABV0MS10</accession>
<evidence type="ECO:0000256" key="2">
    <source>
        <dbReference type="ARBA" id="ARBA00008873"/>
    </source>
</evidence>
<evidence type="ECO:0000256" key="3">
    <source>
        <dbReference type="ARBA" id="ARBA00022448"/>
    </source>
</evidence>
<evidence type="ECO:0000313" key="9">
    <source>
        <dbReference type="EMBL" id="MEQ2161896.1"/>
    </source>
</evidence>
<dbReference type="InterPro" id="IPR052005">
    <property type="entry name" value="CDF_SLC30A"/>
</dbReference>
<evidence type="ECO:0000256" key="5">
    <source>
        <dbReference type="ARBA" id="ARBA00022906"/>
    </source>
</evidence>
<dbReference type="PANTHER" id="PTHR46531">
    <property type="entry name" value="ZINC TRANSPORTER 6"/>
    <property type="match status" value="1"/>
</dbReference>
<keyword evidence="8" id="KW-1133">Transmembrane helix</keyword>
<dbReference type="EMBL" id="JAHRIO010011007">
    <property type="protein sequence ID" value="MEQ2161896.1"/>
    <property type="molecule type" value="Genomic_DNA"/>
</dbReference>
<gene>
    <name evidence="9" type="ORF">GOODEAATRI_014374</name>
</gene>
<evidence type="ECO:0000256" key="8">
    <source>
        <dbReference type="SAM" id="Phobius"/>
    </source>
</evidence>
<keyword evidence="6" id="KW-0406">Ion transport</keyword>
<comment type="caution">
    <text evidence="9">The sequence shown here is derived from an EMBL/GenBank/DDBJ whole genome shotgun (WGS) entry which is preliminary data.</text>
</comment>
<evidence type="ECO:0000256" key="7">
    <source>
        <dbReference type="SAM" id="MobiDB-lite"/>
    </source>
</evidence>
<evidence type="ECO:0000256" key="1">
    <source>
        <dbReference type="ARBA" id="ARBA00004127"/>
    </source>
</evidence>
<evidence type="ECO:0000256" key="4">
    <source>
        <dbReference type="ARBA" id="ARBA00022833"/>
    </source>
</evidence>
<comment type="subcellular location">
    <subcellularLocation>
        <location evidence="1">Endomembrane system</location>
        <topology evidence="1">Multi-pass membrane protein</topology>
    </subcellularLocation>
</comment>
<reference evidence="9 10" key="1">
    <citation type="submission" date="2021-06" db="EMBL/GenBank/DDBJ databases">
        <authorList>
            <person name="Palmer J.M."/>
        </authorList>
    </citation>
    <scope>NUCLEOTIDE SEQUENCE [LARGE SCALE GENOMIC DNA]</scope>
    <source>
        <strain evidence="9 10">GA_2019</strain>
        <tissue evidence="9">Muscle</tissue>
    </source>
</reference>
<keyword evidence="3" id="KW-0813">Transport</keyword>
<keyword evidence="5" id="KW-0864">Zinc transport</keyword>
<dbReference type="Proteomes" id="UP001476798">
    <property type="component" value="Unassembled WGS sequence"/>
</dbReference>
<feature type="non-terminal residue" evidence="9">
    <location>
        <position position="1"/>
    </location>
</feature>
<keyword evidence="8" id="KW-0812">Transmembrane</keyword>
<sequence length="148" mass="15843">LVEEHQGSVYTESTQTHSSSKTSLPVSYSASSLCGIVPGLSSVLLPRMNPFVLVNLAGALSLCVTYMLIETNNYNAVDTASAVAIALMTFGTMYPMSVYSGKVLLQTTPSHVIGQLDKLLREVSTLDGVLEVRNEHLWTVGFGSLVGF</sequence>
<feature type="region of interest" description="Disordered" evidence="7">
    <location>
        <begin position="1"/>
        <end position="23"/>
    </location>
</feature>
<organism evidence="9 10">
    <name type="scientific">Goodea atripinnis</name>
    <dbReference type="NCBI Taxonomy" id="208336"/>
    <lineage>
        <taxon>Eukaryota</taxon>
        <taxon>Metazoa</taxon>
        <taxon>Chordata</taxon>
        <taxon>Craniata</taxon>
        <taxon>Vertebrata</taxon>
        <taxon>Euteleostomi</taxon>
        <taxon>Actinopterygii</taxon>
        <taxon>Neopterygii</taxon>
        <taxon>Teleostei</taxon>
        <taxon>Neoteleostei</taxon>
        <taxon>Acanthomorphata</taxon>
        <taxon>Ovalentaria</taxon>
        <taxon>Atherinomorphae</taxon>
        <taxon>Cyprinodontiformes</taxon>
        <taxon>Goodeidae</taxon>
        <taxon>Goodea</taxon>
    </lineage>
</organism>
<evidence type="ECO:0008006" key="11">
    <source>
        <dbReference type="Google" id="ProtNLM"/>
    </source>
</evidence>
<proteinExistence type="inferred from homology"/>
<evidence type="ECO:0000313" key="10">
    <source>
        <dbReference type="Proteomes" id="UP001476798"/>
    </source>
</evidence>
<protein>
    <recommendedName>
        <fullName evidence="11">Zinc transporter 6</fullName>
    </recommendedName>
</protein>
<keyword evidence="8" id="KW-0472">Membrane</keyword>
<feature type="transmembrane region" description="Helical" evidence="8">
    <location>
        <begin position="52"/>
        <end position="69"/>
    </location>
</feature>
<feature type="transmembrane region" description="Helical" evidence="8">
    <location>
        <begin position="81"/>
        <end position="99"/>
    </location>
</feature>
<keyword evidence="4" id="KW-0862">Zinc</keyword>